<keyword evidence="1" id="KW-0472">Membrane</keyword>
<reference evidence="2" key="2">
    <citation type="journal article" date="2015" name="Data Brief">
        <title>Shoot transcriptome of the giant reed, Arundo donax.</title>
        <authorList>
            <person name="Barrero R.A."/>
            <person name="Guerrero F.D."/>
            <person name="Moolhuijzen P."/>
            <person name="Goolsby J.A."/>
            <person name="Tidwell J."/>
            <person name="Bellgard S.E."/>
            <person name="Bellgard M.I."/>
        </authorList>
    </citation>
    <scope>NUCLEOTIDE SEQUENCE</scope>
    <source>
        <tissue evidence="2">Shoot tissue taken approximately 20 cm above the soil surface</tissue>
    </source>
</reference>
<proteinExistence type="predicted"/>
<protein>
    <submittedName>
        <fullName evidence="2">Uncharacterized protein</fullName>
    </submittedName>
</protein>
<evidence type="ECO:0000313" key="2">
    <source>
        <dbReference type="EMBL" id="JAE37510.1"/>
    </source>
</evidence>
<dbReference type="EMBL" id="GBRH01160386">
    <property type="protein sequence ID" value="JAE37510.1"/>
    <property type="molecule type" value="Transcribed_RNA"/>
</dbReference>
<feature type="transmembrane region" description="Helical" evidence="1">
    <location>
        <begin position="67"/>
        <end position="85"/>
    </location>
</feature>
<organism evidence="2">
    <name type="scientific">Arundo donax</name>
    <name type="common">Giant reed</name>
    <name type="synonym">Donax arundinaceus</name>
    <dbReference type="NCBI Taxonomy" id="35708"/>
    <lineage>
        <taxon>Eukaryota</taxon>
        <taxon>Viridiplantae</taxon>
        <taxon>Streptophyta</taxon>
        <taxon>Embryophyta</taxon>
        <taxon>Tracheophyta</taxon>
        <taxon>Spermatophyta</taxon>
        <taxon>Magnoliopsida</taxon>
        <taxon>Liliopsida</taxon>
        <taxon>Poales</taxon>
        <taxon>Poaceae</taxon>
        <taxon>PACMAD clade</taxon>
        <taxon>Arundinoideae</taxon>
        <taxon>Arundineae</taxon>
        <taxon>Arundo</taxon>
    </lineage>
</organism>
<keyword evidence="1" id="KW-1133">Transmembrane helix</keyword>
<dbReference type="AlphaFoldDB" id="A0A0A9HJZ9"/>
<reference evidence="2" key="1">
    <citation type="submission" date="2014-09" db="EMBL/GenBank/DDBJ databases">
        <authorList>
            <person name="Magalhaes I.L.F."/>
            <person name="Oliveira U."/>
            <person name="Santos F.R."/>
            <person name="Vidigal T.H.D.A."/>
            <person name="Brescovit A.D."/>
            <person name="Santos A.J."/>
        </authorList>
    </citation>
    <scope>NUCLEOTIDE SEQUENCE</scope>
    <source>
        <tissue evidence="2">Shoot tissue taken approximately 20 cm above the soil surface</tissue>
    </source>
</reference>
<keyword evidence="1" id="KW-0812">Transmembrane</keyword>
<sequence>MRGNAMPRTCAKRWVCVAQQLRNKNQTIAMPANASPSSSVIEKGLHCFLLDNVINSFWLRKCTRSHTCIFLFYFLYIFPLCTQYIV</sequence>
<accession>A0A0A9HJZ9</accession>
<evidence type="ECO:0000256" key="1">
    <source>
        <dbReference type="SAM" id="Phobius"/>
    </source>
</evidence>
<name>A0A0A9HJZ9_ARUDO</name>